<feature type="chain" id="PRO_5033473414" evidence="1">
    <location>
        <begin position="21"/>
        <end position="67"/>
    </location>
</feature>
<feature type="signal peptide" evidence="1">
    <location>
        <begin position="1"/>
        <end position="20"/>
    </location>
</feature>
<protein>
    <submittedName>
        <fullName evidence="2">Uncharacterized protein</fullName>
    </submittedName>
</protein>
<evidence type="ECO:0000256" key="1">
    <source>
        <dbReference type="SAM" id="SignalP"/>
    </source>
</evidence>
<reference evidence="4 5" key="1">
    <citation type="submission" date="2019-05" db="EMBL/GenBank/DDBJ databases">
        <title>Emergence of the Ug99 lineage of the wheat stem rust pathogen through somatic hybridization.</title>
        <authorList>
            <person name="Li F."/>
            <person name="Upadhyaya N.M."/>
            <person name="Sperschneider J."/>
            <person name="Matny O."/>
            <person name="Nguyen-Phuc H."/>
            <person name="Mago R."/>
            <person name="Raley C."/>
            <person name="Miller M.E."/>
            <person name="Silverstein K.A.T."/>
            <person name="Henningsen E."/>
            <person name="Hirsch C.D."/>
            <person name="Visser B."/>
            <person name="Pretorius Z.A."/>
            <person name="Steffenson B.J."/>
            <person name="Schwessinger B."/>
            <person name="Dodds P.N."/>
            <person name="Figueroa M."/>
        </authorList>
    </citation>
    <scope>NUCLEOTIDE SEQUENCE [LARGE SCALE GENOMIC DNA]</scope>
    <source>
        <strain evidence="2">21-0</strain>
        <strain evidence="3 5">Ug99</strain>
    </source>
</reference>
<keyword evidence="4" id="KW-1185">Reference proteome</keyword>
<proteinExistence type="predicted"/>
<gene>
    <name evidence="2" type="ORF">PGT21_017274</name>
    <name evidence="3" type="ORF">PGTUg99_016929</name>
</gene>
<evidence type="ECO:0000313" key="2">
    <source>
        <dbReference type="EMBL" id="KAA1070592.1"/>
    </source>
</evidence>
<dbReference type="EMBL" id="VDEP01000404">
    <property type="protein sequence ID" value="KAA1089812.1"/>
    <property type="molecule type" value="Genomic_DNA"/>
</dbReference>
<dbReference type="Proteomes" id="UP000325313">
    <property type="component" value="Unassembled WGS sequence"/>
</dbReference>
<dbReference type="Proteomes" id="UP000324748">
    <property type="component" value="Unassembled WGS sequence"/>
</dbReference>
<evidence type="ECO:0000313" key="5">
    <source>
        <dbReference type="Proteomes" id="UP000325313"/>
    </source>
</evidence>
<evidence type="ECO:0000313" key="4">
    <source>
        <dbReference type="Proteomes" id="UP000324748"/>
    </source>
</evidence>
<sequence>MLTIHQIPLLALLLSATTWSYPRVHLDQVSNPILGSNDSRPITEDGITNTLGDNQQNICYPAASEGC</sequence>
<dbReference type="EMBL" id="VSWC01000171">
    <property type="protein sequence ID" value="KAA1070592.1"/>
    <property type="molecule type" value="Genomic_DNA"/>
</dbReference>
<accession>A0A5B0M188</accession>
<organism evidence="2 4">
    <name type="scientific">Puccinia graminis f. sp. tritici</name>
    <dbReference type="NCBI Taxonomy" id="56615"/>
    <lineage>
        <taxon>Eukaryota</taxon>
        <taxon>Fungi</taxon>
        <taxon>Dikarya</taxon>
        <taxon>Basidiomycota</taxon>
        <taxon>Pucciniomycotina</taxon>
        <taxon>Pucciniomycetes</taxon>
        <taxon>Pucciniales</taxon>
        <taxon>Pucciniaceae</taxon>
        <taxon>Puccinia</taxon>
    </lineage>
</organism>
<keyword evidence="1" id="KW-0732">Signal</keyword>
<evidence type="ECO:0000313" key="3">
    <source>
        <dbReference type="EMBL" id="KAA1089812.1"/>
    </source>
</evidence>
<dbReference type="AlphaFoldDB" id="A0A5B0M188"/>
<comment type="caution">
    <text evidence="2">The sequence shown here is derived from an EMBL/GenBank/DDBJ whole genome shotgun (WGS) entry which is preliminary data.</text>
</comment>
<name>A0A5B0M188_PUCGR</name>